<dbReference type="InterPro" id="IPR052917">
    <property type="entry name" value="Stress-Dev_Protein"/>
</dbReference>
<organism evidence="2 3">
    <name type="scientific">Coprobacter tertius</name>
    <dbReference type="NCBI Taxonomy" id="2944915"/>
    <lineage>
        <taxon>Bacteria</taxon>
        <taxon>Pseudomonadati</taxon>
        <taxon>Bacteroidota</taxon>
        <taxon>Bacteroidia</taxon>
        <taxon>Bacteroidales</taxon>
        <taxon>Barnesiellaceae</taxon>
        <taxon>Coprobacter</taxon>
    </lineage>
</organism>
<dbReference type="RefSeq" id="WP_255025376.1">
    <property type="nucleotide sequence ID" value="NZ_JANDHW010000001.1"/>
</dbReference>
<keyword evidence="3" id="KW-1185">Reference proteome</keyword>
<sequence length="137" mass="15868">MATLKQKASEILDRCKVVNLASVTFDGYPRPVPVSKLKNDGIMHIWISTGSNSEKTKYFRKNKKAGLSFFEEGNSVVLIGQVKIVTDIKIKRELFSDWMLAHFPRGVDDPEYCILEFEAEEATFWIDRKFVHRRTRL</sequence>
<proteinExistence type="predicted"/>
<feature type="domain" description="Pyridoxamine 5'-phosphate oxidase N-terminal" evidence="1">
    <location>
        <begin position="4"/>
        <end position="125"/>
    </location>
</feature>
<dbReference type="Pfam" id="PF01243">
    <property type="entry name" value="PNPOx_N"/>
    <property type="match status" value="1"/>
</dbReference>
<name>A0ABT1MG07_9BACT</name>
<evidence type="ECO:0000313" key="3">
    <source>
        <dbReference type="Proteomes" id="UP001205603"/>
    </source>
</evidence>
<dbReference type="Gene3D" id="2.30.110.10">
    <property type="entry name" value="Electron Transport, Fmn-binding Protein, Chain A"/>
    <property type="match status" value="1"/>
</dbReference>
<dbReference type="InterPro" id="IPR011576">
    <property type="entry name" value="Pyridox_Oxase_N"/>
</dbReference>
<accession>A0ABT1MG07</accession>
<comment type="caution">
    <text evidence="2">The sequence shown here is derived from an EMBL/GenBank/DDBJ whole genome shotgun (WGS) entry which is preliminary data.</text>
</comment>
<gene>
    <name evidence="2" type="ORF">NMU02_01645</name>
</gene>
<dbReference type="PANTHER" id="PTHR34818">
    <property type="entry name" value="PROTEIN BLI-3"/>
    <property type="match status" value="1"/>
</dbReference>
<protein>
    <submittedName>
        <fullName evidence="2">Pyridoxamine 5'-phosphate oxidase family protein</fullName>
    </submittedName>
</protein>
<dbReference type="PANTHER" id="PTHR34818:SF1">
    <property type="entry name" value="PROTEIN BLI-3"/>
    <property type="match status" value="1"/>
</dbReference>
<dbReference type="InterPro" id="IPR012349">
    <property type="entry name" value="Split_barrel_FMN-bd"/>
</dbReference>
<evidence type="ECO:0000259" key="1">
    <source>
        <dbReference type="Pfam" id="PF01243"/>
    </source>
</evidence>
<dbReference type="EMBL" id="JANDHW010000001">
    <property type="protein sequence ID" value="MCP9610796.1"/>
    <property type="molecule type" value="Genomic_DNA"/>
</dbReference>
<dbReference type="SUPFAM" id="SSF50475">
    <property type="entry name" value="FMN-binding split barrel"/>
    <property type="match status" value="1"/>
</dbReference>
<evidence type="ECO:0000313" key="2">
    <source>
        <dbReference type="EMBL" id="MCP9610796.1"/>
    </source>
</evidence>
<dbReference type="Proteomes" id="UP001205603">
    <property type="component" value="Unassembled WGS sequence"/>
</dbReference>
<reference evidence="2 3" key="1">
    <citation type="submission" date="2022-07" db="EMBL/GenBank/DDBJ databases">
        <title>Fecal culturing of patients with breast cancer.</title>
        <authorList>
            <person name="Teng N.M.Y."/>
            <person name="Kiu R."/>
            <person name="Evans R."/>
            <person name="Baker D.J."/>
            <person name="Zenner C."/>
            <person name="Robinson S.D."/>
            <person name="Hall L.J."/>
        </authorList>
    </citation>
    <scope>NUCLEOTIDE SEQUENCE [LARGE SCALE GENOMIC DNA]</scope>
    <source>
        <strain evidence="2 3">LH1063</strain>
    </source>
</reference>